<sequence length="856" mass="95854">MTGNIAGDQNPRVGTACSYEIKPSGLSLVLNGDYKWYLFKKQKNGSWKDITGKPKTGEKVTYKFGEIALGIEFQMKVYEIKKGLLPGFPSTRELAGSLIIIPISNKVPKIDKVVLFNRGVKDFNKASYHDTLIAQAHCIAMFNKEIEFHLWEDDAPGKGHDANINKNNCHTRSYKARVNEKGIAEVSIPLMSDEKILRQMANQFLMKGDRNEGANHEYYVTATYSGKIQGASQVNVDVANPDYKGQPQPEKHTPKFPAGQGGSPKQPDPKGNIIEAVFIDNKGNELSKVAVGDKVRVRIHSKNMEGKHIQYVIWKYDSTSTHEFYRSAMIKIPADVYDTSGFIITKVSSEKGIGFPISNSNFYTQNYFIEIISTDLSAESQKFGVNSDGLMEMEKMKSAVGVQKQPERDKTTDGKCPNCEKDITSDDLKNIFPDASPDKLKVVADTYNKYMENLNMNTCWNKAHFFAQAMIEGGKSLNLKQGESMNYSADDLFKGRWDSKEKKYKTIFSYYRNNKEAYIDGRTENHAANQKVIANKVYADKNRAIGYKLGNTQEGDGWRFRGRGLIQLTGRNNYTEANAYTLKLANKNIITTDSEAEIVGSNLEIAVLTSMAYFNFRKNNGKALYEIANGTKDVKGKICPEIGQDVQLAKGKTNYGEKQEAFDSTTSVIFKIAQCTLNNKSQNNPEKNEGWHNPLDIMEIRGWYGGDYKDWDTSASKFGKVPRRKSGIHQGIDLWAKSGTPLKACVSGKIVFDGNVGDYGKVIILEGQYKGANYYFTYAHLSASNYKSKDIKAGQPIALSGKSGNASRFPTKAQHLHFEVRTKLNVRKGLLDRLDPMTIITELKNIETNAKKITQQ</sequence>
<protein>
    <submittedName>
        <fullName evidence="1">Chitinase</fullName>
    </submittedName>
</protein>
<gene>
    <name evidence="1" type="ORF">J2786_000049</name>
</gene>
<proteinExistence type="predicted"/>
<dbReference type="EMBL" id="JAVDQX010000001">
    <property type="protein sequence ID" value="MDR6456956.1"/>
    <property type="molecule type" value="Genomic_DNA"/>
</dbReference>
<evidence type="ECO:0000313" key="1">
    <source>
        <dbReference type="EMBL" id="MDR6456956.1"/>
    </source>
</evidence>
<reference evidence="1" key="1">
    <citation type="submission" date="2023-07" db="EMBL/GenBank/DDBJ databases">
        <title>Sorghum-associated microbial communities from plants grown in Nebraska, USA.</title>
        <authorList>
            <person name="Schachtman D."/>
        </authorList>
    </citation>
    <scope>NUCLEOTIDE SEQUENCE</scope>
    <source>
        <strain evidence="1">DS2329</strain>
    </source>
</reference>
<dbReference type="Proteomes" id="UP001184833">
    <property type="component" value="Unassembled WGS sequence"/>
</dbReference>
<evidence type="ECO:0000313" key="2">
    <source>
        <dbReference type="Proteomes" id="UP001184833"/>
    </source>
</evidence>
<keyword evidence="2" id="KW-1185">Reference proteome</keyword>
<comment type="caution">
    <text evidence="1">The sequence shown here is derived from an EMBL/GenBank/DDBJ whole genome shotgun (WGS) entry which is preliminary data.</text>
</comment>
<name>A0ACC6J1X4_9FLAO</name>
<accession>A0ACC6J1X4</accession>
<organism evidence="1 2">
    <name type="scientific">Chryseobacterium vietnamense</name>
    <dbReference type="NCBI Taxonomy" id="866785"/>
    <lineage>
        <taxon>Bacteria</taxon>
        <taxon>Pseudomonadati</taxon>
        <taxon>Bacteroidota</taxon>
        <taxon>Flavobacteriia</taxon>
        <taxon>Flavobacteriales</taxon>
        <taxon>Weeksellaceae</taxon>
        <taxon>Chryseobacterium group</taxon>
        <taxon>Chryseobacterium</taxon>
    </lineage>
</organism>